<feature type="compositionally biased region" description="Basic and acidic residues" evidence="1">
    <location>
        <begin position="86"/>
        <end position="105"/>
    </location>
</feature>
<feature type="domain" description="Glycosyltransferase 2-like" evidence="2">
    <location>
        <begin position="132"/>
        <end position="240"/>
    </location>
</feature>
<name>A0A8T0J903_CERPU</name>
<keyword evidence="4" id="KW-1185">Reference proteome</keyword>
<dbReference type="EMBL" id="CM026421">
    <property type="protein sequence ID" value="KAG0592380.1"/>
    <property type="molecule type" value="Genomic_DNA"/>
</dbReference>
<evidence type="ECO:0000256" key="1">
    <source>
        <dbReference type="SAM" id="MobiDB-lite"/>
    </source>
</evidence>
<evidence type="ECO:0000313" key="4">
    <source>
        <dbReference type="Proteomes" id="UP000822688"/>
    </source>
</evidence>
<dbReference type="SUPFAM" id="SSF53448">
    <property type="entry name" value="Nucleotide-diphospho-sugar transferases"/>
    <property type="match status" value="1"/>
</dbReference>
<evidence type="ECO:0000259" key="2">
    <source>
        <dbReference type="Pfam" id="PF00535"/>
    </source>
</evidence>
<dbReference type="PANTHER" id="PTHR43685:SF2">
    <property type="entry name" value="GLYCOSYLTRANSFERASE 2-LIKE DOMAIN-CONTAINING PROTEIN"/>
    <property type="match status" value="1"/>
</dbReference>
<comment type="caution">
    <text evidence="3">The sequence shown here is derived from an EMBL/GenBank/DDBJ whole genome shotgun (WGS) entry which is preliminary data.</text>
</comment>
<dbReference type="Gene3D" id="3.90.550.10">
    <property type="entry name" value="Spore Coat Polysaccharide Biosynthesis Protein SpsA, Chain A"/>
    <property type="match status" value="1"/>
</dbReference>
<dbReference type="InterPro" id="IPR029044">
    <property type="entry name" value="Nucleotide-diphossugar_trans"/>
</dbReference>
<feature type="region of interest" description="Disordered" evidence="1">
    <location>
        <begin position="56"/>
        <end position="105"/>
    </location>
</feature>
<dbReference type="InterPro" id="IPR001173">
    <property type="entry name" value="Glyco_trans_2-like"/>
</dbReference>
<sequence length="397" mass="44458">MTGTVEFQNLCISIAYEVKTVMRDSTLSFFQKLIFCFLKIVCVTGFAIGREYPEQRTRAPTLPPPIPTFTTTERQEVAPLPTTESAGEKEKPAAEESTPETRTDFQELTAESADVELSEFKPTVAIVAPIFVRTLQQRKEVLELISSLDNQTYKAAQIILVDDCSPFPWYLSSATGQSEENLVKLPANTRLVRRPKNHGPAAARSLGLGLAMAEHQAQIVNFIDSDCEADSHWVEAMVTAHYYELKKKSEGSDGAILSGLTHAYGNTHVDKFHDHFGTLNGRIKINGEGLLYAPSCNISIRISQKLISQVGGFDESFPKAAFEDVDYCMRASQCGFLTQCVQNAKIWHKYQTTIPQLFRMFKRYGASEWAVLERHPFYFEMYGASYHIPSQAPKVVT</sequence>
<protein>
    <recommendedName>
        <fullName evidence="2">Glycosyltransferase 2-like domain-containing protein</fullName>
    </recommendedName>
</protein>
<proteinExistence type="predicted"/>
<dbReference type="Proteomes" id="UP000822688">
    <property type="component" value="Chromosome 1"/>
</dbReference>
<dbReference type="AlphaFoldDB" id="A0A8T0J903"/>
<dbReference type="InterPro" id="IPR050834">
    <property type="entry name" value="Glycosyltransf_2"/>
</dbReference>
<accession>A0A8T0J903</accession>
<dbReference type="PANTHER" id="PTHR43685">
    <property type="entry name" value="GLYCOSYLTRANSFERASE"/>
    <property type="match status" value="1"/>
</dbReference>
<gene>
    <name evidence="3" type="ORF">KC19_1G247200</name>
</gene>
<evidence type="ECO:0000313" key="3">
    <source>
        <dbReference type="EMBL" id="KAG0592380.1"/>
    </source>
</evidence>
<dbReference type="Pfam" id="PF00535">
    <property type="entry name" value="Glycos_transf_2"/>
    <property type="match status" value="1"/>
</dbReference>
<reference evidence="3" key="1">
    <citation type="submission" date="2020-06" db="EMBL/GenBank/DDBJ databases">
        <title>WGS assembly of Ceratodon purpureus strain R40.</title>
        <authorList>
            <person name="Carey S.B."/>
            <person name="Jenkins J."/>
            <person name="Shu S."/>
            <person name="Lovell J.T."/>
            <person name="Sreedasyam A."/>
            <person name="Maumus F."/>
            <person name="Tiley G.P."/>
            <person name="Fernandez-Pozo N."/>
            <person name="Barry K."/>
            <person name="Chen C."/>
            <person name="Wang M."/>
            <person name="Lipzen A."/>
            <person name="Daum C."/>
            <person name="Saski C.A."/>
            <person name="Payton A.C."/>
            <person name="Mcbreen J.C."/>
            <person name="Conrad R.E."/>
            <person name="Kollar L.M."/>
            <person name="Olsson S."/>
            <person name="Huttunen S."/>
            <person name="Landis J.B."/>
            <person name="Wickett N.J."/>
            <person name="Johnson M.G."/>
            <person name="Rensing S.A."/>
            <person name="Grimwood J."/>
            <person name="Schmutz J."/>
            <person name="Mcdaniel S.F."/>
        </authorList>
    </citation>
    <scope>NUCLEOTIDE SEQUENCE</scope>
    <source>
        <strain evidence="3">R40</strain>
    </source>
</reference>
<organism evidence="3 4">
    <name type="scientific">Ceratodon purpureus</name>
    <name type="common">Fire moss</name>
    <name type="synonym">Dicranum purpureum</name>
    <dbReference type="NCBI Taxonomy" id="3225"/>
    <lineage>
        <taxon>Eukaryota</taxon>
        <taxon>Viridiplantae</taxon>
        <taxon>Streptophyta</taxon>
        <taxon>Embryophyta</taxon>
        <taxon>Bryophyta</taxon>
        <taxon>Bryophytina</taxon>
        <taxon>Bryopsida</taxon>
        <taxon>Dicranidae</taxon>
        <taxon>Pseudoditrichales</taxon>
        <taxon>Ditrichaceae</taxon>
        <taxon>Ceratodon</taxon>
    </lineage>
</organism>